<dbReference type="InterPro" id="IPR007497">
    <property type="entry name" value="SIMPL/DUF541"/>
</dbReference>
<organism evidence="1 2">
    <name type="scientific">Selenomonas ruminantium</name>
    <dbReference type="NCBI Taxonomy" id="971"/>
    <lineage>
        <taxon>Bacteria</taxon>
        <taxon>Bacillati</taxon>
        <taxon>Bacillota</taxon>
        <taxon>Negativicutes</taxon>
        <taxon>Selenomonadales</taxon>
        <taxon>Selenomonadaceae</taxon>
        <taxon>Selenomonas</taxon>
    </lineage>
</organism>
<dbReference type="GO" id="GO:0006974">
    <property type="term" value="P:DNA damage response"/>
    <property type="evidence" value="ECO:0007669"/>
    <property type="project" value="TreeGrafter"/>
</dbReference>
<dbReference type="EMBL" id="FOJX01000011">
    <property type="protein sequence ID" value="SFB10328.1"/>
    <property type="molecule type" value="Genomic_DNA"/>
</dbReference>
<sequence length="216" mass="24435">MINQEPYIQVKGVGRVKRTPDTIEVSLYIKAKDPSYSEAVENAAKQVQLIQSNITSLGFKKEDLKTRNFDIDQDYEDTRTKDGDYIRHFLGYKVTQSLSLSFPFDMKKLDGVISVLAMSIVNPEVNIGFKISDEDGVKKEILEKATKDAFEKANILCKASNVKLGKLLSIDYSWSEVCFESDDKFTACEAGSANFDMQPDDIRISDTVAFTWELRQ</sequence>
<evidence type="ECO:0000313" key="1">
    <source>
        <dbReference type="EMBL" id="SFB10328.1"/>
    </source>
</evidence>
<name>A0A1I0YD67_SELRU</name>
<dbReference type="Gene3D" id="3.30.110.170">
    <property type="entry name" value="Protein of unknown function (DUF541), domain 1"/>
    <property type="match status" value="1"/>
</dbReference>
<dbReference type="Gene3D" id="3.30.70.2970">
    <property type="entry name" value="Protein of unknown function (DUF541), domain 2"/>
    <property type="match status" value="1"/>
</dbReference>
<accession>A0A1I0YD67</accession>
<gene>
    <name evidence="1" type="ORF">SAMN05216587_11157</name>
</gene>
<protein>
    <recommendedName>
        <fullName evidence="3">SIMPL domain-containing protein</fullName>
    </recommendedName>
</protein>
<dbReference type="AlphaFoldDB" id="A0A1I0YD67"/>
<dbReference type="Proteomes" id="UP000183843">
    <property type="component" value="Unassembled WGS sequence"/>
</dbReference>
<dbReference type="PANTHER" id="PTHR34387:SF2">
    <property type="entry name" value="SLR1258 PROTEIN"/>
    <property type="match status" value="1"/>
</dbReference>
<dbReference type="InterPro" id="IPR052022">
    <property type="entry name" value="26kDa_periplasmic_antigen"/>
</dbReference>
<dbReference type="RefSeq" id="WP_081351397.1">
    <property type="nucleotide sequence ID" value="NZ_FOJX01000011.1"/>
</dbReference>
<dbReference type="Pfam" id="PF04402">
    <property type="entry name" value="SIMPL"/>
    <property type="match status" value="1"/>
</dbReference>
<proteinExistence type="predicted"/>
<dbReference type="PANTHER" id="PTHR34387">
    <property type="entry name" value="SLR1258 PROTEIN"/>
    <property type="match status" value="1"/>
</dbReference>
<evidence type="ECO:0000313" key="2">
    <source>
        <dbReference type="Proteomes" id="UP000183843"/>
    </source>
</evidence>
<evidence type="ECO:0008006" key="3">
    <source>
        <dbReference type="Google" id="ProtNLM"/>
    </source>
</evidence>
<reference evidence="1 2" key="1">
    <citation type="submission" date="2016-10" db="EMBL/GenBank/DDBJ databases">
        <authorList>
            <person name="de Groot N.N."/>
        </authorList>
    </citation>
    <scope>NUCLEOTIDE SEQUENCE [LARGE SCALE GENOMIC DNA]</scope>
    <source>
        <strain evidence="1 2">L14</strain>
    </source>
</reference>